<dbReference type="GO" id="GO:0000287">
    <property type="term" value="F:magnesium ion binding"/>
    <property type="evidence" value="ECO:0007669"/>
    <property type="project" value="InterPro"/>
</dbReference>
<dbReference type="PANTHER" id="PTHR12215:SF10">
    <property type="entry name" value="L-AMINOADIPATE-SEMIALDEHYDE DEHYDROGENASE-PHOSPHOPANTETHEINYL TRANSFERASE"/>
    <property type="match status" value="1"/>
</dbReference>
<feature type="domain" description="4'-phosphopantetheinyl transferase" evidence="3">
    <location>
        <begin position="120"/>
        <end position="230"/>
    </location>
</feature>
<dbReference type="GO" id="GO:0005829">
    <property type="term" value="C:cytosol"/>
    <property type="evidence" value="ECO:0007669"/>
    <property type="project" value="TreeGrafter"/>
</dbReference>
<dbReference type="Pfam" id="PF22624">
    <property type="entry name" value="AASDHPPT_N"/>
    <property type="match status" value="1"/>
</dbReference>
<dbReference type="Gene3D" id="3.90.470.20">
    <property type="entry name" value="4'-phosphopantetheinyl transferase domain"/>
    <property type="match status" value="2"/>
</dbReference>
<feature type="domain" description="4'-phosphopantetheinyl transferase N-terminal" evidence="4">
    <location>
        <begin position="30"/>
        <end position="113"/>
    </location>
</feature>
<dbReference type="InterPro" id="IPR050559">
    <property type="entry name" value="P-Pant_transferase_sf"/>
</dbReference>
<protein>
    <submittedName>
        <fullName evidence="5">Phosphopantetheinyl transferase</fullName>
    </submittedName>
</protein>
<dbReference type="InterPro" id="IPR037143">
    <property type="entry name" value="4-PPantetheinyl_Trfase_dom_sf"/>
</dbReference>
<proteinExistence type="inferred from homology"/>
<dbReference type="PANTHER" id="PTHR12215">
    <property type="entry name" value="PHOSPHOPANTETHEINE TRANSFERASE"/>
    <property type="match status" value="1"/>
</dbReference>
<keyword evidence="6" id="KW-1185">Reference proteome</keyword>
<dbReference type="Pfam" id="PF01648">
    <property type="entry name" value="ACPS"/>
    <property type="match status" value="1"/>
</dbReference>
<evidence type="ECO:0000313" key="6">
    <source>
        <dbReference type="Proteomes" id="UP000247792"/>
    </source>
</evidence>
<comment type="caution">
    <text evidence="5">The sequence shown here is derived from an EMBL/GenBank/DDBJ whole genome shotgun (WGS) entry which is preliminary data.</text>
</comment>
<comment type="similarity">
    <text evidence="1">Belongs to the P-Pant transferase superfamily. Gsp/Sfp/HetI/AcpT family.</text>
</comment>
<dbReference type="OrthoDB" id="9808281at2"/>
<dbReference type="SUPFAM" id="SSF56214">
    <property type="entry name" value="4'-phosphopantetheinyl transferase"/>
    <property type="match status" value="2"/>
</dbReference>
<dbReference type="Proteomes" id="UP000247792">
    <property type="component" value="Unassembled WGS sequence"/>
</dbReference>
<dbReference type="InterPro" id="IPR008278">
    <property type="entry name" value="4-PPantetheinyl_Trfase_dom"/>
</dbReference>
<keyword evidence="2 5" id="KW-0808">Transferase</keyword>
<evidence type="ECO:0000256" key="2">
    <source>
        <dbReference type="ARBA" id="ARBA00022679"/>
    </source>
</evidence>
<dbReference type="RefSeq" id="WP_110256963.1">
    <property type="nucleotide sequence ID" value="NZ_QJKB01000008.1"/>
</dbReference>
<dbReference type="AlphaFoldDB" id="A0A318IXN1"/>
<dbReference type="GO" id="GO:0008897">
    <property type="term" value="F:holo-[acyl-carrier-protein] synthase activity"/>
    <property type="evidence" value="ECO:0007669"/>
    <property type="project" value="InterPro"/>
</dbReference>
<evidence type="ECO:0000313" key="5">
    <source>
        <dbReference type="EMBL" id="PXX40219.1"/>
    </source>
</evidence>
<gene>
    <name evidence="5" type="ORF">DFR42_10852</name>
</gene>
<dbReference type="EMBL" id="QJKB01000008">
    <property type="protein sequence ID" value="PXX40219.1"/>
    <property type="molecule type" value="Genomic_DNA"/>
</dbReference>
<dbReference type="InterPro" id="IPR055066">
    <property type="entry name" value="AASDHPPT_N"/>
</dbReference>
<reference evidence="5 6" key="1">
    <citation type="submission" date="2018-05" db="EMBL/GenBank/DDBJ databases">
        <title>Genomic Encyclopedia of Type Strains, Phase IV (KMG-IV): sequencing the most valuable type-strain genomes for metagenomic binning, comparative biology and taxonomic classification.</title>
        <authorList>
            <person name="Goeker M."/>
        </authorList>
    </citation>
    <scope>NUCLEOTIDE SEQUENCE [LARGE SCALE GENOMIC DNA]</scope>
    <source>
        <strain evidence="5 6">DSM 19792</strain>
    </source>
</reference>
<organism evidence="5 6">
    <name type="scientific">Undibacterium pigrum</name>
    <dbReference type="NCBI Taxonomy" id="401470"/>
    <lineage>
        <taxon>Bacteria</taxon>
        <taxon>Pseudomonadati</taxon>
        <taxon>Pseudomonadota</taxon>
        <taxon>Betaproteobacteria</taxon>
        <taxon>Burkholderiales</taxon>
        <taxon>Oxalobacteraceae</taxon>
        <taxon>Undibacterium</taxon>
    </lineage>
</organism>
<dbReference type="GO" id="GO:0019878">
    <property type="term" value="P:lysine biosynthetic process via aminoadipic acid"/>
    <property type="evidence" value="ECO:0007669"/>
    <property type="project" value="TreeGrafter"/>
</dbReference>
<name>A0A318IXN1_9BURK</name>
<evidence type="ECO:0000256" key="1">
    <source>
        <dbReference type="ARBA" id="ARBA00010990"/>
    </source>
</evidence>
<accession>A0A318IXN1</accession>
<evidence type="ECO:0000259" key="3">
    <source>
        <dbReference type="Pfam" id="PF01648"/>
    </source>
</evidence>
<sequence length="270" mass="30067">MPEQSKKLACIMQPQIWTARLSDLREYRQELLTLLNSAEHTRCARYLQQDDRDRYLGGRALTKLATAKLTGLQPADVSIVVAASGKPAIGLARADIKLPAISISHAGELVVVALAHDADIGVDVELLHHDVNLDELMGVVCSAREIAEINKPGQKQNQKSRTQKFYEFWVLKEAYLKATGDGLSADARRLVFSVDNVSTVSLLQSLDKQPAHAWDFFLKLYDQQHVLALASRRIAYEQSDQSRHEPAHCIPVFMDALSLFREYCSGRASG</sequence>
<evidence type="ECO:0000259" key="4">
    <source>
        <dbReference type="Pfam" id="PF22624"/>
    </source>
</evidence>